<keyword evidence="2" id="KW-1185">Reference proteome</keyword>
<gene>
    <name evidence="1" type="ORF">BO71DRAFT_67519</name>
</gene>
<reference evidence="1 2" key="1">
    <citation type="submission" date="2018-02" db="EMBL/GenBank/DDBJ databases">
        <title>The genomes of Aspergillus section Nigri reveals drivers in fungal speciation.</title>
        <authorList>
            <consortium name="DOE Joint Genome Institute"/>
            <person name="Vesth T.C."/>
            <person name="Nybo J."/>
            <person name="Theobald S."/>
            <person name="Brandl J."/>
            <person name="Frisvad J.C."/>
            <person name="Nielsen K.F."/>
            <person name="Lyhne E.K."/>
            <person name="Kogle M.E."/>
            <person name="Kuo A."/>
            <person name="Riley R."/>
            <person name="Clum A."/>
            <person name="Nolan M."/>
            <person name="Lipzen A."/>
            <person name="Salamov A."/>
            <person name="Henrissat B."/>
            <person name="Wiebenga A."/>
            <person name="De vries R.P."/>
            <person name="Grigoriev I.V."/>
            <person name="Mortensen U.H."/>
            <person name="Andersen M.R."/>
            <person name="Baker S.E."/>
        </authorList>
    </citation>
    <scope>NUCLEOTIDE SEQUENCE [LARGE SCALE GENOMIC DNA]</scope>
    <source>
        <strain evidence="1 2">CBS 707.79</strain>
    </source>
</reference>
<accession>A0A319D1A2</accession>
<dbReference type="EMBL" id="KZ825968">
    <property type="protein sequence ID" value="PYH90781.1"/>
    <property type="molecule type" value="Genomic_DNA"/>
</dbReference>
<dbReference type="Proteomes" id="UP000247810">
    <property type="component" value="Unassembled WGS sequence"/>
</dbReference>
<evidence type="ECO:0000313" key="2">
    <source>
        <dbReference type="Proteomes" id="UP000247810"/>
    </source>
</evidence>
<dbReference type="AlphaFoldDB" id="A0A319D1A2"/>
<sequence>MFFGNHGEDGDRMGWYGGCSACVRACVRALGCWVGIVRYRMLILLLFSTVLMYQSRTCVFLGKYLSTYLGRKVSVRVLYISSLLW</sequence>
<organism evidence="1 2">
    <name type="scientific">Aspergillus ellipticus CBS 707.79</name>
    <dbReference type="NCBI Taxonomy" id="1448320"/>
    <lineage>
        <taxon>Eukaryota</taxon>
        <taxon>Fungi</taxon>
        <taxon>Dikarya</taxon>
        <taxon>Ascomycota</taxon>
        <taxon>Pezizomycotina</taxon>
        <taxon>Eurotiomycetes</taxon>
        <taxon>Eurotiomycetidae</taxon>
        <taxon>Eurotiales</taxon>
        <taxon>Aspergillaceae</taxon>
        <taxon>Aspergillus</taxon>
        <taxon>Aspergillus subgen. Circumdati</taxon>
    </lineage>
</organism>
<dbReference type="VEuPathDB" id="FungiDB:BO71DRAFT_67519"/>
<protein>
    <submittedName>
        <fullName evidence="1">Uncharacterized protein</fullName>
    </submittedName>
</protein>
<evidence type="ECO:0000313" key="1">
    <source>
        <dbReference type="EMBL" id="PYH90781.1"/>
    </source>
</evidence>
<proteinExistence type="predicted"/>
<name>A0A319D1A2_9EURO</name>